<dbReference type="AlphaFoldDB" id="A0A1L0FEW5"/>
<dbReference type="Proteomes" id="UP000183365">
    <property type="component" value="Unassembled WGS sequence"/>
</dbReference>
<dbReference type="OrthoDB" id="4066852at2759"/>
<keyword evidence="2" id="KW-1185">Reference proteome</keyword>
<evidence type="ECO:0000313" key="1">
    <source>
        <dbReference type="EMBL" id="SGZ38142.1"/>
    </source>
</evidence>
<reference evidence="2" key="1">
    <citation type="submission" date="2016-11" db="EMBL/GenBank/DDBJ databases">
        <authorList>
            <person name="Guldener U."/>
        </authorList>
    </citation>
    <scope>NUCLEOTIDE SEQUENCE [LARGE SCALE GENOMIC DNA]</scope>
</reference>
<gene>
    <name evidence="1" type="ORF">HGUI_00342</name>
</gene>
<dbReference type="EMBL" id="FQNF01000004">
    <property type="protein sequence ID" value="SGZ38142.1"/>
    <property type="molecule type" value="Genomic_DNA"/>
</dbReference>
<evidence type="ECO:0000313" key="2">
    <source>
        <dbReference type="Proteomes" id="UP000183365"/>
    </source>
</evidence>
<accession>A0A1L0FEW5</accession>
<organism evidence="1 2">
    <name type="scientific">Hanseniaspora guilliermondii</name>
    <dbReference type="NCBI Taxonomy" id="56406"/>
    <lineage>
        <taxon>Eukaryota</taxon>
        <taxon>Fungi</taxon>
        <taxon>Dikarya</taxon>
        <taxon>Ascomycota</taxon>
        <taxon>Saccharomycotina</taxon>
        <taxon>Saccharomycetes</taxon>
        <taxon>Saccharomycodales</taxon>
        <taxon>Saccharomycodaceae</taxon>
        <taxon>Hanseniaspora</taxon>
    </lineage>
</organism>
<sequence length="265" mass="31524">MFLSRYIVNYGRIYSKLIKDDYKGINEEITTFLLLIGNSEHFIDLYIMAISLLDSKNMFIYNYKNCSQKIIYKDVLEEEAQRKSIDDFDRDKSIITTDINYNSCSCKEYLQSFDRFVLNNNYDNPVELKERVSLKKLLQNPEHLMVDLFGLLSFEVVTVDSNVEYLYDDYSKLIKFIKQYVNNEITDINLIYTTGEVICPHLLSSFLILKNGYVDIKALDDDTIILDEVEQENKVLRYYKEYTKTVYVFDINHLNDWLYLHYNII</sequence>
<name>A0A1L0FEW5_9ASCO</name>
<dbReference type="VEuPathDB" id="FungiDB:HGUI_00342"/>
<protein>
    <submittedName>
        <fullName evidence="1">Uncharacterized protein</fullName>
    </submittedName>
</protein>
<proteinExistence type="predicted"/>